<feature type="region of interest" description="Disordered" evidence="1">
    <location>
        <begin position="23"/>
        <end position="42"/>
    </location>
</feature>
<feature type="chain" id="PRO_5046280821" description="LPXTG-motif cell wall-anchored protein" evidence="3">
    <location>
        <begin position="28"/>
        <end position="268"/>
    </location>
</feature>
<sequence>MTPIRTTAGALALGAAALLGTAPAASADPSPTAPAPTAPSPADLAAAQRAASGQLPQIGRFFAAHGQGRQVAPAAADAEHARLTAAPVPVYELDPAFVTGRAAAPGRLAYLASPAAASDGQTASVWSARVRGVWKVVNIASGTDEETYAAKAGAGATAFHEPQIDAWYALRGGTVVPLNASARTVGASLPLAAYQRLVHQRYADKLPGSAYARQGAAGGYGFVPPSRPAARAGGSGSGSWTLLTGAGCVGTAALAGGVLLARRRRVTS</sequence>
<comment type="caution">
    <text evidence="4">The sequence shown here is derived from an EMBL/GenBank/DDBJ whole genome shotgun (WGS) entry which is preliminary data.</text>
</comment>
<evidence type="ECO:0000313" key="5">
    <source>
        <dbReference type="Proteomes" id="UP001595872"/>
    </source>
</evidence>
<gene>
    <name evidence="4" type="ORF">ACFPCY_18215</name>
</gene>
<keyword evidence="2" id="KW-1133">Transmembrane helix</keyword>
<organism evidence="4 5">
    <name type="scientific">Actinomadura gamaensis</name>
    <dbReference type="NCBI Taxonomy" id="1763541"/>
    <lineage>
        <taxon>Bacteria</taxon>
        <taxon>Bacillati</taxon>
        <taxon>Actinomycetota</taxon>
        <taxon>Actinomycetes</taxon>
        <taxon>Streptosporangiales</taxon>
        <taxon>Thermomonosporaceae</taxon>
        <taxon>Actinomadura</taxon>
    </lineage>
</organism>
<evidence type="ECO:0000256" key="3">
    <source>
        <dbReference type="SAM" id="SignalP"/>
    </source>
</evidence>
<keyword evidence="2" id="KW-0472">Membrane</keyword>
<feature type="signal peptide" evidence="3">
    <location>
        <begin position="1"/>
        <end position="27"/>
    </location>
</feature>
<evidence type="ECO:0000313" key="4">
    <source>
        <dbReference type="EMBL" id="MFC4909263.1"/>
    </source>
</evidence>
<dbReference type="Proteomes" id="UP001595872">
    <property type="component" value="Unassembled WGS sequence"/>
</dbReference>
<dbReference type="RefSeq" id="WP_378256636.1">
    <property type="nucleotide sequence ID" value="NZ_JBHSIT010000005.1"/>
</dbReference>
<evidence type="ECO:0008006" key="6">
    <source>
        <dbReference type="Google" id="ProtNLM"/>
    </source>
</evidence>
<evidence type="ECO:0000256" key="1">
    <source>
        <dbReference type="SAM" id="MobiDB-lite"/>
    </source>
</evidence>
<keyword evidence="2" id="KW-0812">Transmembrane</keyword>
<proteinExistence type="predicted"/>
<reference evidence="5" key="1">
    <citation type="journal article" date="2019" name="Int. J. Syst. Evol. Microbiol.">
        <title>The Global Catalogue of Microorganisms (GCM) 10K type strain sequencing project: providing services to taxonomists for standard genome sequencing and annotation.</title>
        <authorList>
            <consortium name="The Broad Institute Genomics Platform"/>
            <consortium name="The Broad Institute Genome Sequencing Center for Infectious Disease"/>
            <person name="Wu L."/>
            <person name="Ma J."/>
        </authorList>
    </citation>
    <scope>NUCLEOTIDE SEQUENCE [LARGE SCALE GENOMIC DNA]</scope>
    <source>
        <strain evidence="5">KLKA75</strain>
    </source>
</reference>
<keyword evidence="3" id="KW-0732">Signal</keyword>
<dbReference type="EMBL" id="JBHSIT010000005">
    <property type="protein sequence ID" value="MFC4909263.1"/>
    <property type="molecule type" value="Genomic_DNA"/>
</dbReference>
<protein>
    <recommendedName>
        <fullName evidence="6">LPXTG-motif cell wall-anchored protein</fullName>
    </recommendedName>
</protein>
<keyword evidence="5" id="KW-1185">Reference proteome</keyword>
<name>A0ABV9U162_9ACTN</name>
<feature type="transmembrane region" description="Helical" evidence="2">
    <location>
        <begin position="240"/>
        <end position="261"/>
    </location>
</feature>
<accession>A0ABV9U162</accession>
<evidence type="ECO:0000256" key="2">
    <source>
        <dbReference type="SAM" id="Phobius"/>
    </source>
</evidence>